<organism evidence="1 2">
    <name type="scientific">Plakobranchus ocellatus</name>
    <dbReference type="NCBI Taxonomy" id="259542"/>
    <lineage>
        <taxon>Eukaryota</taxon>
        <taxon>Metazoa</taxon>
        <taxon>Spiralia</taxon>
        <taxon>Lophotrochozoa</taxon>
        <taxon>Mollusca</taxon>
        <taxon>Gastropoda</taxon>
        <taxon>Heterobranchia</taxon>
        <taxon>Euthyneura</taxon>
        <taxon>Panpulmonata</taxon>
        <taxon>Sacoglossa</taxon>
        <taxon>Placobranchoidea</taxon>
        <taxon>Plakobranchidae</taxon>
        <taxon>Plakobranchus</taxon>
    </lineage>
</organism>
<dbReference type="Proteomes" id="UP000735302">
    <property type="component" value="Unassembled WGS sequence"/>
</dbReference>
<comment type="caution">
    <text evidence="1">The sequence shown here is derived from an EMBL/GenBank/DDBJ whole genome shotgun (WGS) entry which is preliminary data.</text>
</comment>
<sequence length="169" mass="19420">MCLRERFQIFGFEDHLCPFPQRIYTEPALHLDVQPILIKNTKVNLNITDNQYVQCLQTWEVHQVHVDISPSKQEKEDTSEVAYQKEFFRMKEKFSKRYAIYADGFKLEEKVAAAAFFPERPDCSKATRLRDGASVFSVELEGIALGLTEIKSSLNTITILLSALQSIQS</sequence>
<proteinExistence type="predicted"/>
<dbReference type="AlphaFoldDB" id="A0AAV4AAB7"/>
<gene>
    <name evidence="1" type="ORF">PoB_003066700</name>
</gene>
<keyword evidence="2" id="KW-1185">Reference proteome</keyword>
<reference evidence="1 2" key="1">
    <citation type="journal article" date="2021" name="Elife">
        <title>Chloroplast acquisition without the gene transfer in kleptoplastic sea slugs, Plakobranchus ocellatus.</title>
        <authorList>
            <person name="Maeda T."/>
            <person name="Takahashi S."/>
            <person name="Yoshida T."/>
            <person name="Shimamura S."/>
            <person name="Takaki Y."/>
            <person name="Nagai Y."/>
            <person name="Toyoda A."/>
            <person name="Suzuki Y."/>
            <person name="Arimoto A."/>
            <person name="Ishii H."/>
            <person name="Satoh N."/>
            <person name="Nishiyama T."/>
            <person name="Hasebe M."/>
            <person name="Maruyama T."/>
            <person name="Minagawa J."/>
            <person name="Obokata J."/>
            <person name="Shigenobu S."/>
        </authorList>
    </citation>
    <scope>NUCLEOTIDE SEQUENCE [LARGE SCALE GENOMIC DNA]</scope>
</reference>
<dbReference type="EMBL" id="BLXT01003736">
    <property type="protein sequence ID" value="GFO04162.1"/>
    <property type="molecule type" value="Genomic_DNA"/>
</dbReference>
<evidence type="ECO:0000313" key="1">
    <source>
        <dbReference type="EMBL" id="GFO04162.1"/>
    </source>
</evidence>
<name>A0AAV4AAB7_9GAST</name>
<protein>
    <submittedName>
        <fullName evidence="1">Gag-Pol polyprotein</fullName>
    </submittedName>
</protein>
<evidence type="ECO:0000313" key="2">
    <source>
        <dbReference type="Proteomes" id="UP000735302"/>
    </source>
</evidence>
<accession>A0AAV4AAB7</accession>